<dbReference type="NCBIfam" id="NF009487">
    <property type="entry name" value="PRK12849.1"/>
    <property type="match status" value="1"/>
</dbReference>
<dbReference type="GO" id="GO:0042026">
    <property type="term" value="P:protein refolding"/>
    <property type="evidence" value="ECO:0007669"/>
    <property type="project" value="InterPro"/>
</dbReference>
<dbReference type="EMBL" id="WPCR01000009">
    <property type="protein sequence ID" value="NHM14619.1"/>
    <property type="molecule type" value="Genomic_DNA"/>
</dbReference>
<dbReference type="InterPro" id="IPR001844">
    <property type="entry name" value="Cpn60/GroEL"/>
</dbReference>
<evidence type="ECO:0000256" key="1">
    <source>
        <dbReference type="ARBA" id="ARBA00006607"/>
    </source>
</evidence>
<evidence type="ECO:0000256" key="3">
    <source>
        <dbReference type="RuleBase" id="RU000418"/>
    </source>
</evidence>
<dbReference type="Gene3D" id="3.30.260.10">
    <property type="entry name" value="TCP-1-like chaperonin intermediate domain"/>
    <property type="match status" value="1"/>
</dbReference>
<dbReference type="InterPro" id="IPR027409">
    <property type="entry name" value="GroEL-like_apical_dom_sf"/>
</dbReference>
<evidence type="ECO:0000313" key="5">
    <source>
        <dbReference type="EMBL" id="NHM14619.1"/>
    </source>
</evidence>
<comment type="similarity">
    <text evidence="1 3">Belongs to the chaperonin (HSP60) family.</text>
</comment>
<dbReference type="Pfam" id="PF00118">
    <property type="entry name" value="Cpn60_TCP1"/>
    <property type="match status" value="1"/>
</dbReference>
<reference evidence="6" key="2">
    <citation type="submission" date="2021-04" db="EMBL/GenBank/DDBJ databases">
        <title>Novel species in family Eggerthellaceae.</title>
        <authorList>
            <person name="Zhang G."/>
        </authorList>
    </citation>
    <scope>NUCLEOTIDE SEQUENCE</scope>
    <source>
        <strain evidence="6">Zg-886</strain>
    </source>
</reference>
<dbReference type="NCBIfam" id="NF009489">
    <property type="entry name" value="PRK12851.1"/>
    <property type="match status" value="1"/>
</dbReference>
<name>A0A9E6MQD8_9ACTN</name>
<evidence type="ECO:0000313" key="7">
    <source>
        <dbReference type="Proteomes" id="UP000636394"/>
    </source>
</evidence>
<dbReference type="NCBIfam" id="NF009488">
    <property type="entry name" value="PRK12850.1"/>
    <property type="match status" value="1"/>
</dbReference>
<proteinExistence type="inferred from homology"/>
<evidence type="ECO:0000313" key="8">
    <source>
        <dbReference type="Proteomes" id="UP000671910"/>
    </source>
</evidence>
<dbReference type="RefSeq" id="WP_166339952.1">
    <property type="nucleotide sequence ID" value="NZ_CP072829.1"/>
</dbReference>
<accession>A0A9E6MQD8</accession>
<dbReference type="Gene3D" id="3.50.7.10">
    <property type="entry name" value="GroEL"/>
    <property type="match status" value="1"/>
</dbReference>
<dbReference type="FunFam" id="3.50.7.10:FF:000001">
    <property type="entry name" value="60 kDa chaperonin"/>
    <property type="match status" value="1"/>
</dbReference>
<dbReference type="EMBL" id="CP072829">
    <property type="protein sequence ID" value="QTU84341.1"/>
    <property type="molecule type" value="Genomic_DNA"/>
</dbReference>
<evidence type="ECO:0000256" key="2">
    <source>
        <dbReference type="ARBA" id="ARBA00023186"/>
    </source>
</evidence>
<keyword evidence="7" id="KW-1185">Reference proteome</keyword>
<protein>
    <recommendedName>
        <fullName evidence="4">60 kDa chaperonin</fullName>
    </recommendedName>
</protein>
<dbReference type="InterPro" id="IPR002423">
    <property type="entry name" value="Cpn60/GroEL/TCP-1"/>
</dbReference>
<dbReference type="Proteomes" id="UP000636394">
    <property type="component" value="Unassembled WGS sequence"/>
</dbReference>
<comment type="subunit">
    <text evidence="4">Forms a cylinder of 14 subunits composed of two heptameric rings stacked back-to-back. Interacts with the co-chaperonin GroES.</text>
</comment>
<evidence type="ECO:0000256" key="4">
    <source>
        <dbReference type="RuleBase" id="RU000419"/>
    </source>
</evidence>
<dbReference type="KEGG" id="ebz:J7S26_08385"/>
<dbReference type="NCBIfam" id="NF000592">
    <property type="entry name" value="PRK00013.1"/>
    <property type="match status" value="1"/>
</dbReference>
<evidence type="ECO:0000313" key="6">
    <source>
        <dbReference type="EMBL" id="QTU84341.1"/>
    </source>
</evidence>
<dbReference type="SUPFAM" id="SSF54849">
    <property type="entry name" value="GroEL-intermediate domain like"/>
    <property type="match status" value="1"/>
</dbReference>
<dbReference type="CDD" id="cd03344">
    <property type="entry name" value="GroEL"/>
    <property type="match status" value="1"/>
</dbReference>
<reference evidence="5 7" key="1">
    <citation type="submission" date="2019-11" db="EMBL/GenBank/DDBJ databases">
        <title>Eggerthellaceae novel genus isolated from the rectal contents of marmort.</title>
        <authorList>
            <person name="Zhang G."/>
        </authorList>
    </citation>
    <scope>NUCLEOTIDE SEQUENCE [LARGE SCALE GENOMIC DNA]</scope>
    <source>
        <strain evidence="5">Zg-886</strain>
        <strain evidence="7">zg-886</strain>
    </source>
</reference>
<dbReference type="GO" id="GO:0005524">
    <property type="term" value="F:ATP binding"/>
    <property type="evidence" value="ECO:0007669"/>
    <property type="project" value="InterPro"/>
</dbReference>
<dbReference type="GO" id="GO:0140662">
    <property type="term" value="F:ATP-dependent protein folding chaperone"/>
    <property type="evidence" value="ECO:0007669"/>
    <property type="project" value="InterPro"/>
</dbReference>
<gene>
    <name evidence="6" type="primary">groEL</name>
    <name evidence="5" type="ORF">GMI68_07565</name>
    <name evidence="6" type="ORF">J7S26_08385</name>
</gene>
<dbReference type="PANTHER" id="PTHR45633">
    <property type="entry name" value="60 KDA HEAT SHOCK PROTEIN, MITOCHONDRIAL"/>
    <property type="match status" value="1"/>
</dbReference>
<sequence length="536" mass="57129">MAKEIAFENDARSQMAAGVHELAEAVRVTLGPKGRYVALQKKDQKRPNLSNDGAMVAANVDLENPVGNIGMKVVREAAMGTNIDAGDGTTTATILADAMIQEGMRLVLAGTDPLALRRGINKAVAAVVADVEAHATEVSTAEQMAEVATVSSGDPEIGAKIAEALAEIGKDGIISVEKSNTMGIEIDIQKGLMFEHGLMAPDMADDFGRMTAELHEPYILITDQRLADNFSDVIPMLEEVMKSGHPLLVLADDIRGESFKNLMLNRRKGTLKTVGVQAPGLMDGDRRKTETEDVAILTGGTYFTPDKGLSLKDARKDLLGRADTVMITKDRCVIIGGKGKPEAIEARCAQIRAQIDDKNSGYDQDVLRERLSKLTGGIAVMRVGAPTESEMEEMRIRIQDALLATRSAAKHGLVPGGGVAFLNSVPALDALVDLPEDEARGVDVVRQALEVPVRTLAENSGFEPSVVVEKTRELPYGEGLNCADGTYGPMIPRGISDPTFVTKTALEMAASVAGLVLITDAAVYDAPKKNSDAEED</sequence>
<keyword evidence="2" id="KW-0143">Chaperone</keyword>
<dbReference type="InterPro" id="IPR027410">
    <property type="entry name" value="TCP-1-like_intermed_sf"/>
</dbReference>
<dbReference type="SUPFAM" id="SSF52029">
    <property type="entry name" value="GroEL apical domain-like"/>
    <property type="match status" value="1"/>
</dbReference>
<organism evidence="6 8">
    <name type="scientific">Xiamenia xianingshaonis</name>
    <dbReference type="NCBI Taxonomy" id="2682776"/>
    <lineage>
        <taxon>Bacteria</taxon>
        <taxon>Bacillati</taxon>
        <taxon>Actinomycetota</taxon>
        <taxon>Coriobacteriia</taxon>
        <taxon>Eggerthellales</taxon>
        <taxon>Eggerthellaceae</taxon>
        <taxon>Xiamenia</taxon>
    </lineage>
</organism>
<dbReference type="Proteomes" id="UP000671910">
    <property type="component" value="Chromosome"/>
</dbReference>
<dbReference type="GO" id="GO:0009408">
    <property type="term" value="P:response to heat"/>
    <property type="evidence" value="ECO:0007669"/>
    <property type="project" value="UniProtKB-ARBA"/>
</dbReference>
<dbReference type="Gene3D" id="1.10.560.10">
    <property type="entry name" value="GroEL-like equatorial domain"/>
    <property type="match status" value="1"/>
</dbReference>
<dbReference type="SUPFAM" id="SSF48592">
    <property type="entry name" value="GroEL equatorial domain-like"/>
    <property type="match status" value="1"/>
</dbReference>
<comment type="function">
    <text evidence="4">Together with its co-chaperonin GroES, plays an essential role in assisting protein folding. The GroEL-GroES system forms a nano-cage that allows encapsulation of the non-native substrate proteins and provides a physical environment optimized to promote and accelerate protein folding.</text>
</comment>
<dbReference type="PRINTS" id="PR00298">
    <property type="entry name" value="CHAPERONIN60"/>
</dbReference>
<dbReference type="AlphaFoldDB" id="A0A9E6MQD8"/>
<dbReference type="InterPro" id="IPR027413">
    <property type="entry name" value="GROEL-like_equatorial_sf"/>
</dbReference>